<dbReference type="InterPro" id="IPR043597">
    <property type="entry name" value="TPH_dom"/>
</dbReference>
<dbReference type="KEGG" id="phu:Phum_PHUM180010"/>
<dbReference type="CTD" id="8240103"/>
<dbReference type="Proteomes" id="UP000009046">
    <property type="component" value="Unassembled WGS sequence"/>
</dbReference>
<feature type="coiled-coil region" evidence="8">
    <location>
        <begin position="250"/>
        <end position="309"/>
    </location>
</feature>
<feature type="domain" description="Trichohyalin-plectin-homology" evidence="9">
    <location>
        <begin position="134"/>
        <end position="481"/>
    </location>
</feature>
<evidence type="ECO:0000313" key="11">
    <source>
        <dbReference type="EnsemblMetazoa" id="PHUM180010-PA"/>
    </source>
</evidence>
<evidence type="ECO:0000313" key="12">
    <source>
        <dbReference type="Proteomes" id="UP000009046"/>
    </source>
</evidence>
<evidence type="ECO:0000256" key="3">
    <source>
        <dbReference type="ARBA" id="ARBA00023054"/>
    </source>
</evidence>
<dbReference type="AlphaFoldDB" id="E0VGE4"/>
<dbReference type="PANTHER" id="PTHR15504:SF0">
    <property type="entry name" value="CILIA- AND FLAGELLA-ASSOCIATED PROTEIN 45"/>
    <property type="match status" value="1"/>
</dbReference>
<evidence type="ECO:0000256" key="7">
    <source>
        <dbReference type="ARBA" id="ARBA00034142"/>
    </source>
</evidence>
<evidence type="ECO:0000313" key="10">
    <source>
        <dbReference type="EMBL" id="EEB12450.1"/>
    </source>
</evidence>
<evidence type="ECO:0000256" key="8">
    <source>
        <dbReference type="SAM" id="Coils"/>
    </source>
</evidence>
<evidence type="ECO:0000259" key="9">
    <source>
        <dbReference type="Pfam" id="PF13868"/>
    </source>
</evidence>
<dbReference type="EnsemblMetazoa" id="PHUM180010-RA">
    <property type="protein sequence ID" value="PHUM180010-PA"/>
    <property type="gene ID" value="PHUM180010"/>
</dbReference>
<evidence type="ECO:0000256" key="4">
    <source>
        <dbReference type="ARBA" id="ARBA00023069"/>
    </source>
</evidence>
<protein>
    <recommendedName>
        <fullName evidence="7">Cilia- and flagella-associated protein 45</fullName>
    </recommendedName>
</protein>
<reference evidence="10" key="1">
    <citation type="submission" date="2007-04" db="EMBL/GenBank/DDBJ databases">
        <title>Annotation of Pediculus humanus corporis strain USDA.</title>
        <authorList>
            <person name="Kirkness E."/>
            <person name="Hannick L."/>
            <person name="Hass B."/>
            <person name="Bruggner R."/>
            <person name="Lawson D."/>
            <person name="Bidwell S."/>
            <person name="Joardar V."/>
            <person name="Caler E."/>
            <person name="Walenz B."/>
            <person name="Inman J."/>
            <person name="Schobel S."/>
            <person name="Galinsky K."/>
            <person name="Amedeo P."/>
            <person name="Strausberg R."/>
        </authorList>
    </citation>
    <scope>NUCLEOTIDE SEQUENCE</scope>
    <source>
        <strain evidence="10">USDA</strain>
    </source>
</reference>
<keyword evidence="4" id="KW-0969">Cilium</keyword>
<reference evidence="10" key="2">
    <citation type="submission" date="2007-04" db="EMBL/GenBank/DDBJ databases">
        <title>The genome of the human body louse.</title>
        <authorList>
            <consortium name="The Human Body Louse Genome Consortium"/>
            <person name="Kirkness E."/>
            <person name="Walenz B."/>
            <person name="Hass B."/>
            <person name="Bruggner R."/>
            <person name="Strausberg R."/>
        </authorList>
    </citation>
    <scope>NUCLEOTIDE SEQUENCE</scope>
    <source>
        <strain evidence="10">USDA</strain>
    </source>
</reference>
<keyword evidence="2" id="KW-0282">Flagellum</keyword>
<dbReference type="HOGENOM" id="CLU_026959_1_1_1"/>
<sequence>MSCPKLKYNDFHKNCLQVTPLTGDINNDKSKITKRTALEGKETVKIITNEGIQELVVPSKNTNYYPIKIKDEEMNRLRANALVVTEKENLKMIESESGQIRLEHECAARKLSALEKEARDKANYLLKKAWELRQEDEDDVKYMNSLILQAKCQAIRDAQLLEHKLIERELKEENKRLEQMMEDNRTRELMLEKKKLDEEKARKQRYVQELNEQVEDLEAHRLLNAELMIEEQKKNNEAMFAIMLEEFENLKKKDEEKRQLRECLNMANEQMKKTKALEKEEERLQDLKIKEYMRLKAEREEKFEKEKEQIKRAKEFEYTRQTGRQMQAEDLQAQQDAINAIRRHEEYEREWRKREKEAALKRRKMEEDCKLARDKQIIENRRFKAMEIVREKREFEKNVRIQMELQEKERLLEIKKKYDLEKYREEILRQINEKEKERIDERKEKFQEGVALKAEEAKRKHDLKQIFQKKMENVKQNRLPEVYVAQIERKLNLL</sequence>
<dbReference type="VEuPathDB" id="VectorBase:PHUM180010"/>
<evidence type="ECO:0000256" key="5">
    <source>
        <dbReference type="ARBA" id="ARBA00023273"/>
    </source>
</evidence>
<comment type="similarity">
    <text evidence="6">Belongs to the CFAP45 family.</text>
</comment>
<dbReference type="Pfam" id="PF13868">
    <property type="entry name" value="TPH"/>
    <property type="match status" value="1"/>
</dbReference>
<dbReference type="OrthoDB" id="1902038at2759"/>
<accession>E0VGE4</accession>
<dbReference type="EMBL" id="DS235138">
    <property type="protein sequence ID" value="EEB12450.1"/>
    <property type="molecule type" value="Genomic_DNA"/>
</dbReference>
<dbReference type="GeneID" id="8240103"/>
<dbReference type="PANTHER" id="PTHR15504">
    <property type="entry name" value="NASOPHARYNGEAL EPITHELIUM SPECIFIC PROTEIN 1"/>
    <property type="match status" value="1"/>
</dbReference>
<evidence type="ECO:0000256" key="2">
    <source>
        <dbReference type="ARBA" id="ARBA00022846"/>
    </source>
</evidence>
<dbReference type="eggNOG" id="ENOG502QPRZ">
    <property type="taxonomic scope" value="Eukaryota"/>
</dbReference>
<dbReference type="RefSeq" id="XP_002425188.1">
    <property type="nucleotide sequence ID" value="XM_002425143.1"/>
</dbReference>
<feature type="coiled-coil region" evidence="8">
    <location>
        <begin position="160"/>
        <end position="220"/>
    </location>
</feature>
<reference evidence="11" key="3">
    <citation type="submission" date="2020-05" db="UniProtKB">
        <authorList>
            <consortium name="EnsemblMetazoa"/>
        </authorList>
    </citation>
    <scope>IDENTIFICATION</scope>
    <source>
        <strain evidence="11">USDA</strain>
    </source>
</reference>
<gene>
    <name evidence="11" type="primary">8240103</name>
    <name evidence="10" type="ORF">Phum_PHUM180010</name>
</gene>
<dbReference type="STRING" id="121224.E0VGE4"/>
<proteinExistence type="inferred from homology"/>
<evidence type="ECO:0000256" key="1">
    <source>
        <dbReference type="ARBA" id="ARBA00004230"/>
    </source>
</evidence>
<organism>
    <name type="scientific">Pediculus humanus subsp. corporis</name>
    <name type="common">Body louse</name>
    <dbReference type="NCBI Taxonomy" id="121224"/>
    <lineage>
        <taxon>Eukaryota</taxon>
        <taxon>Metazoa</taxon>
        <taxon>Ecdysozoa</taxon>
        <taxon>Arthropoda</taxon>
        <taxon>Hexapoda</taxon>
        <taxon>Insecta</taxon>
        <taxon>Pterygota</taxon>
        <taxon>Neoptera</taxon>
        <taxon>Paraneoptera</taxon>
        <taxon>Psocodea</taxon>
        <taxon>Troctomorpha</taxon>
        <taxon>Phthiraptera</taxon>
        <taxon>Anoplura</taxon>
        <taxon>Pediculidae</taxon>
        <taxon>Pediculus</taxon>
    </lineage>
</organism>
<keyword evidence="3 8" id="KW-0175">Coiled coil</keyword>
<dbReference type="EMBL" id="AAZO01002091">
    <property type="status" value="NOT_ANNOTATED_CDS"/>
    <property type="molecule type" value="Genomic_DNA"/>
</dbReference>
<dbReference type="InterPro" id="IPR033253">
    <property type="entry name" value="CFAP45"/>
</dbReference>
<dbReference type="FunCoup" id="E0VGE4">
    <property type="interactions" value="6"/>
</dbReference>
<name>E0VGE4_PEDHC</name>
<dbReference type="GO" id="GO:0031514">
    <property type="term" value="C:motile cilium"/>
    <property type="evidence" value="ECO:0007669"/>
    <property type="project" value="UniProtKB-SubCell"/>
</dbReference>
<keyword evidence="12" id="KW-1185">Reference proteome</keyword>
<evidence type="ECO:0000256" key="6">
    <source>
        <dbReference type="ARBA" id="ARBA00034116"/>
    </source>
</evidence>
<comment type="subcellular location">
    <subcellularLocation>
        <location evidence="1">Cell projection</location>
        <location evidence="1">Cilium</location>
        <location evidence="1">Flagellum</location>
    </subcellularLocation>
</comment>
<dbReference type="OMA" id="WGHKPET"/>
<keyword evidence="5" id="KW-0966">Cell projection</keyword>
<dbReference type="InParanoid" id="E0VGE4"/>